<dbReference type="STRING" id="1183438.GKIL_3188"/>
<dbReference type="AlphaFoldDB" id="U5QPC1"/>
<accession>U5QPC1</accession>
<keyword evidence="3 6" id="KW-1133">Transmembrane helix</keyword>
<dbReference type="PANTHER" id="PTHR38480">
    <property type="entry name" value="SLR0254 PROTEIN"/>
    <property type="match status" value="1"/>
</dbReference>
<gene>
    <name evidence="8" type="ORF">GKIL_3188</name>
</gene>
<feature type="transmembrane region" description="Helical" evidence="6">
    <location>
        <begin position="62"/>
        <end position="86"/>
    </location>
</feature>
<dbReference type="InterPro" id="IPR010432">
    <property type="entry name" value="RDD"/>
</dbReference>
<evidence type="ECO:0000259" key="7">
    <source>
        <dbReference type="Pfam" id="PF06271"/>
    </source>
</evidence>
<evidence type="ECO:0000256" key="4">
    <source>
        <dbReference type="ARBA" id="ARBA00023136"/>
    </source>
</evidence>
<dbReference type="PANTHER" id="PTHR38480:SF1">
    <property type="entry name" value="SLR0254 PROTEIN"/>
    <property type="match status" value="1"/>
</dbReference>
<evidence type="ECO:0000313" key="8">
    <source>
        <dbReference type="EMBL" id="AGY59434.1"/>
    </source>
</evidence>
<dbReference type="GO" id="GO:0016020">
    <property type="term" value="C:membrane"/>
    <property type="evidence" value="ECO:0007669"/>
    <property type="project" value="UniProtKB-SubCell"/>
</dbReference>
<dbReference type="Pfam" id="PF06271">
    <property type="entry name" value="RDD"/>
    <property type="match status" value="1"/>
</dbReference>
<organism evidence="8 9">
    <name type="scientific">Gloeobacter kilaueensis (strain ATCC BAA-2537 / CCAP 1431/1 / ULC 316 / JS1)</name>
    <dbReference type="NCBI Taxonomy" id="1183438"/>
    <lineage>
        <taxon>Bacteria</taxon>
        <taxon>Bacillati</taxon>
        <taxon>Cyanobacteriota</taxon>
        <taxon>Cyanophyceae</taxon>
        <taxon>Gloeobacterales</taxon>
        <taxon>Gloeobacteraceae</taxon>
        <taxon>Gloeobacter</taxon>
    </lineage>
</organism>
<evidence type="ECO:0000256" key="5">
    <source>
        <dbReference type="SAM" id="MobiDB-lite"/>
    </source>
</evidence>
<feature type="region of interest" description="Disordered" evidence="5">
    <location>
        <begin position="273"/>
        <end position="292"/>
    </location>
</feature>
<evidence type="ECO:0000256" key="3">
    <source>
        <dbReference type="ARBA" id="ARBA00022989"/>
    </source>
</evidence>
<comment type="subcellular location">
    <subcellularLocation>
        <location evidence="1">Membrane</location>
        <topology evidence="1">Multi-pass membrane protein</topology>
    </subcellularLocation>
</comment>
<evidence type="ECO:0000256" key="2">
    <source>
        <dbReference type="ARBA" id="ARBA00022692"/>
    </source>
</evidence>
<name>U5QPC1_GLOK1</name>
<feature type="domain" description="RDD" evidence="7">
    <location>
        <begin position="21"/>
        <end position="148"/>
    </location>
</feature>
<reference evidence="8 9" key="1">
    <citation type="journal article" date="2013" name="PLoS ONE">
        <title>Cultivation and Complete Genome Sequencing of Gloeobacter kilaueensis sp. nov., from a Lava Cave in Kilauea Caldera, Hawai'i.</title>
        <authorList>
            <person name="Saw J.H."/>
            <person name="Schatz M."/>
            <person name="Brown M.V."/>
            <person name="Kunkel D.D."/>
            <person name="Foster J.S."/>
            <person name="Shick H."/>
            <person name="Christensen S."/>
            <person name="Hou S."/>
            <person name="Wan X."/>
            <person name="Donachie S.P."/>
        </authorList>
    </citation>
    <scope>NUCLEOTIDE SEQUENCE [LARGE SCALE GENOMIC DNA]</scope>
    <source>
        <strain evidence="9">JS</strain>
    </source>
</reference>
<dbReference type="EMBL" id="CP003587">
    <property type="protein sequence ID" value="AGY59434.1"/>
    <property type="molecule type" value="Genomic_DNA"/>
</dbReference>
<keyword evidence="9" id="KW-1185">Reference proteome</keyword>
<evidence type="ECO:0000313" key="9">
    <source>
        <dbReference type="Proteomes" id="UP000017396"/>
    </source>
</evidence>
<dbReference type="PATRIC" id="fig|1183438.3.peg.3137"/>
<dbReference type="RefSeq" id="WP_023174707.1">
    <property type="nucleotide sequence ID" value="NC_022600.1"/>
</dbReference>
<dbReference type="HOGENOM" id="CLU_054176_0_1_3"/>
<keyword evidence="4 6" id="KW-0472">Membrane</keyword>
<feature type="transmembrane region" description="Helical" evidence="6">
    <location>
        <begin position="29"/>
        <end position="56"/>
    </location>
</feature>
<keyword evidence="2 6" id="KW-0812">Transmembrane</keyword>
<dbReference type="Proteomes" id="UP000017396">
    <property type="component" value="Chromosome"/>
</dbReference>
<proteinExistence type="predicted"/>
<dbReference type="KEGG" id="glj:GKIL_3188"/>
<protein>
    <recommendedName>
        <fullName evidence="7">RDD domain-containing protein</fullName>
    </recommendedName>
</protein>
<sequence>MNPLKRVVLRTPESVELEYTLAGIGNRALALLIDVLVVSGVLLLGVIALVVAVVSLPDFQSWLLGTGALVFFFVYVGYFVGFESLWRGQTPGKRLLQLRVIREDGRPVGIAQATLRALLRVIDDAFYLGAYIIIFAPREKRLGDWAAGTLVVQEPKAGGEGQFVLSEAGEQLAEQLKVRLDTAKLLADDFAVVREFLRRRTRMEGRARLFKSRELAGQLIERFGLSELPGQAVSDTGTARELRSLKRLAEPVSPGSEPAEIFLEAVYSLYRSHRPSMSEGKQPADEQQQQQQ</sequence>
<evidence type="ECO:0000256" key="6">
    <source>
        <dbReference type="SAM" id="Phobius"/>
    </source>
</evidence>
<dbReference type="eggNOG" id="COG1714">
    <property type="taxonomic scope" value="Bacteria"/>
</dbReference>
<evidence type="ECO:0000256" key="1">
    <source>
        <dbReference type="ARBA" id="ARBA00004141"/>
    </source>
</evidence>
<dbReference type="OrthoDB" id="9787732at2"/>